<evidence type="ECO:0000256" key="2">
    <source>
        <dbReference type="ARBA" id="ARBA00023002"/>
    </source>
</evidence>
<dbReference type="GO" id="GO:0016491">
    <property type="term" value="F:oxidoreductase activity"/>
    <property type="evidence" value="ECO:0007669"/>
    <property type="project" value="UniProtKB-KW"/>
</dbReference>
<feature type="domain" description="GFO/IDH/MocA-like oxidoreductase" evidence="4">
    <location>
        <begin position="142"/>
        <end position="255"/>
    </location>
</feature>
<dbReference type="InterPro" id="IPR055170">
    <property type="entry name" value="GFO_IDH_MocA-like_dom"/>
</dbReference>
<dbReference type="Pfam" id="PF01408">
    <property type="entry name" value="GFO_IDH_MocA"/>
    <property type="match status" value="1"/>
</dbReference>
<sequence>MAAMTTDPQASRPLRWAIIGTGGIARMFADDLRLSETGELVAVGSRTAERGADFARRTSAPRWHADMAELLAADDVDAVYVAVPHSAHRDFAVAAIEAGKAVLVEKPFTINRPQAEELVKLARSRGVFLMEAMWTRFLPHIVRIRELLAQGRLGEPRTLTAEHGIWFRHDPAHRLFDPRLGGGALLDLGVYPVSFASMVFGDPSSVQASGWLGDTGVDGQTSVVLGYDGGARAVTTSSMEVWLSNRASIAGTDARVDIDATWYRPTSFTLTERTGAVERYEFPEPGNGLRYQAEEVARCVAAGLTESPVMPLDETCRIMGTMDDVRAQIGLRYPGE</sequence>
<keyword evidence="2" id="KW-0560">Oxidoreductase</keyword>
<name>A0A940WJD2_9ACTN</name>
<accession>A0A940WJD2</accession>
<comment type="caution">
    <text evidence="5">The sequence shown here is derived from an EMBL/GenBank/DDBJ whole genome shotgun (WGS) entry which is preliminary data.</text>
</comment>
<comment type="similarity">
    <text evidence="1">Belongs to the Gfo/Idh/MocA family.</text>
</comment>
<dbReference type="SUPFAM" id="SSF55347">
    <property type="entry name" value="Glyceraldehyde-3-phosphate dehydrogenase-like, C-terminal domain"/>
    <property type="match status" value="1"/>
</dbReference>
<dbReference type="SUPFAM" id="SSF51735">
    <property type="entry name" value="NAD(P)-binding Rossmann-fold domains"/>
    <property type="match status" value="1"/>
</dbReference>
<dbReference type="AlphaFoldDB" id="A0A940WJD2"/>
<evidence type="ECO:0000259" key="3">
    <source>
        <dbReference type="Pfam" id="PF01408"/>
    </source>
</evidence>
<protein>
    <submittedName>
        <fullName evidence="5">Gfo/Idh/MocA family oxidoreductase</fullName>
    </submittedName>
</protein>
<feature type="domain" description="Gfo/Idh/MocA-like oxidoreductase N-terminal" evidence="3">
    <location>
        <begin position="14"/>
        <end position="131"/>
    </location>
</feature>
<dbReference type="Pfam" id="PF22725">
    <property type="entry name" value="GFO_IDH_MocA_C3"/>
    <property type="match status" value="1"/>
</dbReference>
<dbReference type="Proteomes" id="UP000674234">
    <property type="component" value="Unassembled WGS sequence"/>
</dbReference>
<evidence type="ECO:0000259" key="4">
    <source>
        <dbReference type="Pfam" id="PF22725"/>
    </source>
</evidence>
<dbReference type="GO" id="GO:0000166">
    <property type="term" value="F:nucleotide binding"/>
    <property type="evidence" value="ECO:0007669"/>
    <property type="project" value="InterPro"/>
</dbReference>
<dbReference type="Gene3D" id="3.30.360.10">
    <property type="entry name" value="Dihydrodipicolinate Reductase, domain 2"/>
    <property type="match status" value="1"/>
</dbReference>
<proteinExistence type="inferred from homology"/>
<dbReference type="PANTHER" id="PTHR22604:SF105">
    <property type="entry name" value="TRANS-1,2-DIHYDROBENZENE-1,2-DIOL DEHYDROGENASE"/>
    <property type="match status" value="1"/>
</dbReference>
<dbReference type="PANTHER" id="PTHR22604">
    <property type="entry name" value="OXIDOREDUCTASES"/>
    <property type="match status" value="1"/>
</dbReference>
<evidence type="ECO:0000313" key="5">
    <source>
        <dbReference type="EMBL" id="MBP2703908.1"/>
    </source>
</evidence>
<reference evidence="5" key="1">
    <citation type="submission" date="2021-02" db="EMBL/GenBank/DDBJ databases">
        <title>Draft genome sequence of Microbispora sp. RL4-1S isolated from rice leaves in Thailand.</title>
        <authorList>
            <person name="Muangham S."/>
            <person name="Duangmal K."/>
        </authorList>
    </citation>
    <scope>NUCLEOTIDE SEQUENCE</scope>
    <source>
        <strain evidence="5">RL4-1S</strain>
    </source>
</reference>
<dbReference type="EMBL" id="JAFCNB010000004">
    <property type="protein sequence ID" value="MBP2703908.1"/>
    <property type="molecule type" value="Genomic_DNA"/>
</dbReference>
<dbReference type="InterPro" id="IPR000683">
    <property type="entry name" value="Gfo/Idh/MocA-like_OxRdtase_N"/>
</dbReference>
<evidence type="ECO:0000313" key="6">
    <source>
        <dbReference type="Proteomes" id="UP000674234"/>
    </source>
</evidence>
<dbReference type="InterPro" id="IPR050984">
    <property type="entry name" value="Gfo/Idh/MocA_domain"/>
</dbReference>
<evidence type="ECO:0000256" key="1">
    <source>
        <dbReference type="ARBA" id="ARBA00010928"/>
    </source>
</evidence>
<dbReference type="Gene3D" id="3.40.50.720">
    <property type="entry name" value="NAD(P)-binding Rossmann-like Domain"/>
    <property type="match status" value="1"/>
</dbReference>
<gene>
    <name evidence="5" type="ORF">JOL79_08820</name>
</gene>
<dbReference type="InterPro" id="IPR036291">
    <property type="entry name" value="NAD(P)-bd_dom_sf"/>
</dbReference>
<keyword evidence="6" id="KW-1185">Reference proteome</keyword>
<organism evidence="5 6">
    <name type="scientific">Microbispora oryzae</name>
    <dbReference type="NCBI Taxonomy" id="2806554"/>
    <lineage>
        <taxon>Bacteria</taxon>
        <taxon>Bacillati</taxon>
        <taxon>Actinomycetota</taxon>
        <taxon>Actinomycetes</taxon>
        <taxon>Streptosporangiales</taxon>
        <taxon>Streptosporangiaceae</taxon>
        <taxon>Microbispora</taxon>
    </lineage>
</organism>